<accession>A0A7J2S560</accession>
<reference evidence="1" key="1">
    <citation type="journal article" date="2020" name="mSystems">
        <title>Genome- and Community-Level Interaction Insights into Carbon Utilization and Element Cycling Functions of Hydrothermarchaeota in Hydrothermal Sediment.</title>
        <authorList>
            <person name="Zhou Z."/>
            <person name="Liu Y."/>
            <person name="Xu W."/>
            <person name="Pan J."/>
            <person name="Luo Z.H."/>
            <person name="Li M."/>
        </authorList>
    </citation>
    <scope>NUCLEOTIDE SEQUENCE [LARGE SCALE GENOMIC DNA]</scope>
    <source>
        <strain evidence="1">HyVt-386</strain>
    </source>
</reference>
<sequence length="343" mass="40218">MNNKPFIAELHDIGKLVDRQALNQAGIDIKGHTFHKFDFSKLGISKPSSPSWYAQYFESEMVKEIFGKNIRLPEIDLLNSSEIINHIPDPKTRADVLLTKIADGISSAISRLDLYGKRITRGEVIEGIHKLWNPWFYESKKQEGGYWSPYTDVQSFKMMFQYIDSCRDYQDFFRKYGEYLHLTPENKTAPGNIVSLYTHLELVGKIYRVLRRYSSLEKQNSRYVLIYNNQAVSSIQEACGHIDFTKDQGKWIYRLVFCYISFPQSLSRLQDLNIFRKRGDLIKTFSEYEGTKDYVLFFIDDFMCLFMPKEDEVRIHKLLEPFLKAGFIIENFEKPTHLQTSPN</sequence>
<dbReference type="EMBL" id="DRIE01000124">
    <property type="protein sequence ID" value="HEC57710.1"/>
    <property type="molecule type" value="Genomic_DNA"/>
</dbReference>
<protein>
    <submittedName>
        <fullName evidence="1">Uncharacterized protein</fullName>
    </submittedName>
</protein>
<comment type="caution">
    <text evidence="1">The sequence shown here is derived from an EMBL/GenBank/DDBJ whole genome shotgun (WGS) entry which is preliminary data.</text>
</comment>
<gene>
    <name evidence="1" type="ORF">ENI32_07570</name>
</gene>
<organism evidence="1">
    <name type="scientific">Candidatus Syntropharchaeum butanivorans</name>
    <dbReference type="NCBI Taxonomy" id="1839936"/>
    <lineage>
        <taxon>Archaea</taxon>
        <taxon>Methanobacteriati</taxon>
        <taxon>Methanobacteriota</taxon>
        <taxon>Stenosarchaea group</taxon>
        <taxon>Methanomicrobia</taxon>
        <taxon>Methanosarcinales</taxon>
        <taxon>ANME-2 cluster</taxon>
        <taxon>Candidatus Syntropharchaeum</taxon>
    </lineage>
</organism>
<name>A0A7J2S560_9EURY</name>
<dbReference type="AlphaFoldDB" id="A0A7J2S560"/>
<proteinExistence type="predicted"/>
<evidence type="ECO:0000313" key="1">
    <source>
        <dbReference type="EMBL" id="HEC57710.1"/>
    </source>
</evidence>
<dbReference type="Proteomes" id="UP000885936">
    <property type="component" value="Unassembled WGS sequence"/>
</dbReference>